<dbReference type="Pfam" id="PF00096">
    <property type="entry name" value="zf-C2H2"/>
    <property type="match status" value="5"/>
</dbReference>
<comment type="subcellular location">
    <subcellularLocation>
        <location evidence="1">Nucleus</location>
    </subcellularLocation>
</comment>
<dbReference type="PANTHER" id="PTHR13235:SF2">
    <property type="entry name" value="SINGLE-STRAND SELECTIVE MONOFUNCTIONAL URACIL DNA GLYCOSYLASE"/>
    <property type="match status" value="1"/>
</dbReference>
<dbReference type="InterPro" id="IPR039134">
    <property type="entry name" value="SMUG1"/>
</dbReference>
<dbReference type="Proteomes" id="UP001476798">
    <property type="component" value="Unassembled WGS sequence"/>
</dbReference>
<comment type="caution">
    <text evidence="11">The sequence shown here is derived from an EMBL/GenBank/DDBJ whole genome shotgun (WGS) entry which is preliminary data.</text>
</comment>
<dbReference type="Gene3D" id="3.40.470.10">
    <property type="entry name" value="Uracil-DNA glycosylase-like domain"/>
    <property type="match status" value="1"/>
</dbReference>
<evidence type="ECO:0000256" key="6">
    <source>
        <dbReference type="ARBA" id="ARBA00023204"/>
    </source>
</evidence>
<dbReference type="CDD" id="cd19374">
    <property type="entry name" value="UDG-F3_SMUG1-like"/>
    <property type="match status" value="1"/>
</dbReference>
<dbReference type="PROSITE" id="PS50157">
    <property type="entry name" value="ZINC_FINGER_C2H2_2"/>
    <property type="match status" value="5"/>
</dbReference>
<feature type="domain" description="C2H2-type" evidence="10">
    <location>
        <begin position="69"/>
        <end position="96"/>
    </location>
</feature>
<evidence type="ECO:0000313" key="11">
    <source>
        <dbReference type="EMBL" id="MEQ2157491.1"/>
    </source>
</evidence>
<dbReference type="Pfam" id="PF03167">
    <property type="entry name" value="UDG"/>
    <property type="match status" value="1"/>
</dbReference>
<evidence type="ECO:0000256" key="4">
    <source>
        <dbReference type="ARBA" id="ARBA00022801"/>
    </source>
</evidence>
<dbReference type="EMBL" id="JAHRIO010000083">
    <property type="protein sequence ID" value="MEQ2157491.1"/>
    <property type="molecule type" value="Genomic_DNA"/>
</dbReference>
<gene>
    <name evidence="11" type="ORF">GOODEAATRI_002367</name>
</gene>
<feature type="region of interest" description="Disordered" evidence="9">
    <location>
        <begin position="189"/>
        <end position="236"/>
    </location>
</feature>
<keyword evidence="12" id="KW-1185">Reference proteome</keyword>
<keyword evidence="4" id="KW-0378">Hydrolase</keyword>
<name>A0ABV0MEE4_9TELE</name>
<dbReference type="PANTHER" id="PTHR13235">
    <property type="entry name" value="SINGLE-STRAND SELECTIVE MONOFUNCTIONAL URACIL DNA GLYCOSYLASE"/>
    <property type="match status" value="1"/>
</dbReference>
<dbReference type="InterPro" id="IPR013087">
    <property type="entry name" value="Znf_C2H2_type"/>
</dbReference>
<evidence type="ECO:0000256" key="3">
    <source>
        <dbReference type="ARBA" id="ARBA00022763"/>
    </source>
</evidence>
<dbReference type="InterPro" id="IPR036895">
    <property type="entry name" value="Uracil-DNA_glycosylase-like_sf"/>
</dbReference>
<feature type="domain" description="C2H2-type" evidence="10">
    <location>
        <begin position="141"/>
        <end position="168"/>
    </location>
</feature>
<organism evidence="11 12">
    <name type="scientific">Goodea atripinnis</name>
    <dbReference type="NCBI Taxonomy" id="208336"/>
    <lineage>
        <taxon>Eukaryota</taxon>
        <taxon>Metazoa</taxon>
        <taxon>Chordata</taxon>
        <taxon>Craniata</taxon>
        <taxon>Vertebrata</taxon>
        <taxon>Euteleostomi</taxon>
        <taxon>Actinopterygii</taxon>
        <taxon>Neopterygii</taxon>
        <taxon>Teleostei</taxon>
        <taxon>Neoteleostei</taxon>
        <taxon>Acanthomorphata</taxon>
        <taxon>Ovalentaria</taxon>
        <taxon>Atherinomorphae</taxon>
        <taxon>Cyprinodontiformes</taxon>
        <taxon>Goodeidae</taxon>
        <taxon>Goodea</taxon>
    </lineage>
</organism>
<dbReference type="SUPFAM" id="SSF52141">
    <property type="entry name" value="Uracil-DNA glycosylase-like"/>
    <property type="match status" value="1"/>
</dbReference>
<evidence type="ECO:0000256" key="9">
    <source>
        <dbReference type="SAM" id="MobiDB-lite"/>
    </source>
</evidence>
<proteinExistence type="inferred from homology"/>
<evidence type="ECO:0000256" key="1">
    <source>
        <dbReference type="ARBA" id="ARBA00004123"/>
    </source>
</evidence>
<evidence type="ECO:0000256" key="5">
    <source>
        <dbReference type="ARBA" id="ARBA00023125"/>
    </source>
</evidence>
<protein>
    <recommendedName>
        <fullName evidence="10">C2H2-type domain-containing protein</fullName>
    </recommendedName>
</protein>
<dbReference type="InterPro" id="IPR036236">
    <property type="entry name" value="Znf_C2H2_sf"/>
</dbReference>
<feature type="compositionally biased region" description="Basic and acidic residues" evidence="9">
    <location>
        <begin position="220"/>
        <end position="233"/>
    </location>
</feature>
<keyword evidence="8" id="KW-0479">Metal-binding</keyword>
<dbReference type="SMART" id="SM00355">
    <property type="entry name" value="ZnF_C2H2"/>
    <property type="match status" value="6"/>
</dbReference>
<dbReference type="PROSITE" id="PS00028">
    <property type="entry name" value="ZINC_FINGER_C2H2_1"/>
    <property type="match status" value="5"/>
</dbReference>
<keyword evidence="8" id="KW-0862">Zinc</keyword>
<evidence type="ECO:0000256" key="7">
    <source>
        <dbReference type="ARBA" id="ARBA00023242"/>
    </source>
</evidence>
<feature type="domain" description="C2H2-type" evidence="10">
    <location>
        <begin position="111"/>
        <end position="138"/>
    </location>
</feature>
<dbReference type="Gene3D" id="3.30.160.60">
    <property type="entry name" value="Classic Zinc Finger"/>
    <property type="match status" value="5"/>
</dbReference>
<dbReference type="InterPro" id="IPR005122">
    <property type="entry name" value="Uracil-DNA_glycosylase-like"/>
</dbReference>
<accession>A0ABV0MEE4</accession>
<reference evidence="11 12" key="1">
    <citation type="submission" date="2021-06" db="EMBL/GenBank/DDBJ databases">
        <authorList>
            <person name="Palmer J.M."/>
        </authorList>
    </citation>
    <scope>NUCLEOTIDE SEQUENCE [LARGE SCALE GENOMIC DNA]</scope>
    <source>
        <strain evidence="11 12">GA_2019</strain>
        <tissue evidence="11">Muscle</tissue>
    </source>
</reference>
<feature type="domain" description="C2H2-type" evidence="10">
    <location>
        <begin position="169"/>
        <end position="196"/>
    </location>
</feature>
<evidence type="ECO:0000256" key="8">
    <source>
        <dbReference type="PROSITE-ProRule" id="PRU00042"/>
    </source>
</evidence>
<keyword evidence="6" id="KW-0234">DNA repair</keyword>
<sequence length="480" mass="54943">MCDMRFIQRYQLERHSLTHTGMPLFMLTSVRSLPGFSVKPYACTMCDMKFFQRYHLARHSLTHTGVKPYACTMCDKRFFQRYHLARHSLTHMGMRSPTLPMSLRSKCVKPYACTMCDKRFFQRYHLARHSLTHMGMRVKPFACTICDMRFVQRYHLARHSLTHTGEKPFACDMCDMRFIQRYHLERHKRVHSGEKPYQCESRKKRPKHSKPLSGNISDSEMLRTKDRVSDPADKTPSSRFLQAELELNAHLRGLTFGEPVRYVYNPLEYAWDPHRCYVEKYCQPGQRVLFLGMNPGPFGMAQTGVPFGEVKSVVNWLKITGEVGHPADEHPKRRILGLGCTQSEVSGARFWGFFRKLCGEPEQFFRHCFVHNLCPLIFMNASGKNLTPPELPADQREALLSLCDAALYKAVEALNVSMVIGVGKVAEQRARRALSAAGVKVQVEGIMHPSPRNPLANKGWEDVAKAKLADLGVLSLLSNS</sequence>
<evidence type="ECO:0000259" key="10">
    <source>
        <dbReference type="PROSITE" id="PS50157"/>
    </source>
</evidence>
<keyword evidence="3" id="KW-0227">DNA damage</keyword>
<dbReference type="SUPFAM" id="SSF57667">
    <property type="entry name" value="beta-beta-alpha zinc fingers"/>
    <property type="match status" value="3"/>
</dbReference>
<keyword evidence="7" id="KW-0539">Nucleus</keyword>
<comment type="similarity">
    <text evidence="2">Belongs to the uracil-DNA glycosylase (UDG) superfamily. SMUG1 family.</text>
</comment>
<feature type="domain" description="C2H2-type" evidence="10">
    <location>
        <begin position="41"/>
        <end position="68"/>
    </location>
</feature>
<keyword evidence="5" id="KW-0238">DNA-binding</keyword>
<evidence type="ECO:0000256" key="2">
    <source>
        <dbReference type="ARBA" id="ARBA00007889"/>
    </source>
</evidence>
<evidence type="ECO:0000313" key="12">
    <source>
        <dbReference type="Proteomes" id="UP001476798"/>
    </source>
</evidence>
<keyword evidence="8" id="KW-0863">Zinc-finger</keyword>